<name>A0AAQ3RFK9_VIGMU</name>
<dbReference type="PROSITE" id="PS51257">
    <property type="entry name" value="PROKAR_LIPOPROTEIN"/>
    <property type="match status" value="1"/>
</dbReference>
<gene>
    <name evidence="1" type="ORF">V8G54_035329</name>
</gene>
<dbReference type="AlphaFoldDB" id="A0AAQ3RFK9"/>
<evidence type="ECO:0000313" key="2">
    <source>
        <dbReference type="Proteomes" id="UP001374535"/>
    </source>
</evidence>
<dbReference type="EMBL" id="CP144690">
    <property type="protein sequence ID" value="WVY89815.1"/>
    <property type="molecule type" value="Genomic_DNA"/>
</dbReference>
<keyword evidence="2" id="KW-1185">Reference proteome</keyword>
<reference evidence="1 2" key="1">
    <citation type="journal article" date="2023" name="Life. Sci Alliance">
        <title>Evolutionary insights into 3D genome organization and epigenetic landscape of Vigna mungo.</title>
        <authorList>
            <person name="Junaid A."/>
            <person name="Singh B."/>
            <person name="Bhatia S."/>
        </authorList>
    </citation>
    <scope>NUCLEOTIDE SEQUENCE [LARGE SCALE GENOMIC DNA]</scope>
    <source>
        <strain evidence="1">Urdbean</strain>
    </source>
</reference>
<organism evidence="1 2">
    <name type="scientific">Vigna mungo</name>
    <name type="common">Black gram</name>
    <name type="synonym">Phaseolus mungo</name>
    <dbReference type="NCBI Taxonomy" id="3915"/>
    <lineage>
        <taxon>Eukaryota</taxon>
        <taxon>Viridiplantae</taxon>
        <taxon>Streptophyta</taxon>
        <taxon>Embryophyta</taxon>
        <taxon>Tracheophyta</taxon>
        <taxon>Spermatophyta</taxon>
        <taxon>Magnoliopsida</taxon>
        <taxon>eudicotyledons</taxon>
        <taxon>Gunneridae</taxon>
        <taxon>Pentapetalae</taxon>
        <taxon>rosids</taxon>
        <taxon>fabids</taxon>
        <taxon>Fabales</taxon>
        <taxon>Fabaceae</taxon>
        <taxon>Papilionoideae</taxon>
        <taxon>50 kb inversion clade</taxon>
        <taxon>NPAAA clade</taxon>
        <taxon>indigoferoid/millettioid clade</taxon>
        <taxon>Phaseoleae</taxon>
        <taxon>Vigna</taxon>
    </lineage>
</organism>
<accession>A0AAQ3RFK9</accession>
<evidence type="ECO:0000313" key="1">
    <source>
        <dbReference type="EMBL" id="WVY89815.1"/>
    </source>
</evidence>
<proteinExistence type="predicted"/>
<protein>
    <submittedName>
        <fullName evidence="1">Uncharacterized protein</fullName>
    </submittedName>
</protein>
<sequence>MRTVLPSTHRQASISPQGSTVFQGCRSVTVNQNSYAFPFHRLERTYPETAIEGVFLKLFSVCFSRCIVSEELQKVREKYVCDWILDVDNVRKDEVLQDLGLL</sequence>
<dbReference type="Proteomes" id="UP001374535">
    <property type="component" value="Chromosome 11"/>
</dbReference>